<reference evidence="2" key="1">
    <citation type="journal article" date="2019" name="Int. J. Syst. Evol. Microbiol.">
        <title>The Global Catalogue of Microorganisms (GCM) 10K type strain sequencing project: providing services to taxonomists for standard genome sequencing and annotation.</title>
        <authorList>
            <consortium name="The Broad Institute Genomics Platform"/>
            <consortium name="The Broad Institute Genome Sequencing Center for Infectious Disease"/>
            <person name="Wu L."/>
            <person name="Ma J."/>
        </authorList>
    </citation>
    <scope>NUCLEOTIDE SEQUENCE [LARGE SCALE GENOMIC DNA]</scope>
    <source>
        <strain evidence="2">JCM 9651</strain>
    </source>
</reference>
<gene>
    <name evidence="1" type="ORF">GCM10020367_72800</name>
</gene>
<name>A0ABP6SNS1_9ACTN</name>
<dbReference type="EMBL" id="BAAAYL010000004">
    <property type="protein sequence ID" value="GAA3381461.1"/>
    <property type="molecule type" value="Genomic_DNA"/>
</dbReference>
<protein>
    <submittedName>
        <fullName evidence="1">Uncharacterized protein</fullName>
    </submittedName>
</protein>
<evidence type="ECO:0000313" key="2">
    <source>
        <dbReference type="Proteomes" id="UP001499990"/>
    </source>
</evidence>
<accession>A0ABP6SNS1</accession>
<comment type="caution">
    <text evidence="1">The sequence shown here is derived from an EMBL/GenBank/DDBJ whole genome shotgun (WGS) entry which is preliminary data.</text>
</comment>
<sequence length="72" mass="7821">MIRPGVVTLLERVASGAEAENWTRSDAFINDTRASRHCAVGFASPSYREALPSYAYNGKITPAGNLFDPHVP</sequence>
<keyword evidence="2" id="KW-1185">Reference proteome</keyword>
<evidence type="ECO:0000313" key="1">
    <source>
        <dbReference type="EMBL" id="GAA3381461.1"/>
    </source>
</evidence>
<proteinExistence type="predicted"/>
<organism evidence="1 2">
    <name type="scientific">Streptomyces sannanensis</name>
    <dbReference type="NCBI Taxonomy" id="285536"/>
    <lineage>
        <taxon>Bacteria</taxon>
        <taxon>Bacillati</taxon>
        <taxon>Actinomycetota</taxon>
        <taxon>Actinomycetes</taxon>
        <taxon>Kitasatosporales</taxon>
        <taxon>Streptomycetaceae</taxon>
        <taxon>Streptomyces</taxon>
    </lineage>
</organism>
<dbReference type="Proteomes" id="UP001499990">
    <property type="component" value="Unassembled WGS sequence"/>
</dbReference>